<accession>A0A943IX96</accession>
<dbReference type="Gene3D" id="1.10.10.2830">
    <property type="match status" value="1"/>
</dbReference>
<dbReference type="Proteomes" id="UP000733372">
    <property type="component" value="Unassembled WGS sequence"/>
</dbReference>
<gene>
    <name evidence="3" type="ORF">KHW66_00175</name>
</gene>
<dbReference type="SMART" id="SM00470">
    <property type="entry name" value="ParB"/>
    <property type="match status" value="1"/>
</dbReference>
<dbReference type="RefSeq" id="WP_435142177.1">
    <property type="nucleotide sequence ID" value="NZ_CP170812.1"/>
</dbReference>
<evidence type="ECO:0000259" key="2">
    <source>
        <dbReference type="SMART" id="SM00470"/>
    </source>
</evidence>
<comment type="similarity">
    <text evidence="1">Belongs to the ParB family.</text>
</comment>
<evidence type="ECO:0000256" key="1">
    <source>
        <dbReference type="ARBA" id="ARBA00006295"/>
    </source>
</evidence>
<protein>
    <submittedName>
        <fullName evidence="3">ParB/RepB/Spo0J family partition protein</fullName>
    </submittedName>
</protein>
<dbReference type="NCBIfam" id="TIGR00180">
    <property type="entry name" value="parB_part"/>
    <property type="match status" value="1"/>
</dbReference>
<dbReference type="SUPFAM" id="SSF109709">
    <property type="entry name" value="KorB DNA-binding domain-like"/>
    <property type="match status" value="1"/>
</dbReference>
<feature type="domain" description="ParB-like N-terminal" evidence="2">
    <location>
        <begin position="5"/>
        <end position="125"/>
    </location>
</feature>
<dbReference type="AlphaFoldDB" id="A0A943IX96"/>
<dbReference type="InterPro" id="IPR003115">
    <property type="entry name" value="ParB_N"/>
</dbReference>
<reference evidence="3" key="1">
    <citation type="submission" date="2021-02" db="EMBL/GenBank/DDBJ databases">
        <title>Infant gut strain persistence is associated with maternal origin, phylogeny, and functional potential including surface adhesion and iron acquisition.</title>
        <authorList>
            <person name="Lou Y.C."/>
        </authorList>
    </citation>
    <scope>NUCLEOTIDE SEQUENCE</scope>
    <source>
        <strain evidence="3">L3_101_367G1_dasL3_101_367G1_metabat.metabat.26</strain>
    </source>
</reference>
<sequence length="524" mass="59766">MAEITNIACRRLHPHPDNPRKELGDLTELAASIKENGIFQNLTVIPGHYLNSREYIAKCVDEGGDAAAAAAAWTPKAVWSSDDYTIIIGHRRAAAAQQAGLFEVPCVVVEMDEREQLQTMMIENMQRSDLTTYEQAQGFQLMLDLGDTVEQVASKSGFSQSTIRRRVKLLSLDRDAFRRAELRGATLSDYAELDKIESVEDKNKALEALGTQNFRRVMQEVLENQKWEHRKAEWIADLKKFAIEDPNATYQTHEHVTGYSKWNITKDVVVPEDADHVQHFYKVSSWQIDLYKTRDVAAEDAEKAKRDAASEEERMIGESFHNITELMFNLRREFVVELAPTDCKKGFPAIARYMACAADDNFDLDLTLIGNILGVELSQEFVDSSGKDWYKILDEDGVYGTMPEKVLLALAYSSMDSSYCGYWSKDWNVERQKYVYSYRENPTLDATYEMLTALGYEISDDEQALRDGTHKIFQEYGSDEKKWSECDYCKAAHPNCDKCCKACDEPCNAVQDCKKNEERTENDE</sequence>
<dbReference type="GO" id="GO:0007059">
    <property type="term" value="P:chromosome segregation"/>
    <property type="evidence" value="ECO:0007669"/>
    <property type="project" value="TreeGrafter"/>
</dbReference>
<comment type="caution">
    <text evidence="3">The sequence shown here is derived from an EMBL/GenBank/DDBJ whole genome shotgun (WGS) entry which is preliminary data.</text>
</comment>
<dbReference type="PANTHER" id="PTHR33375:SF1">
    <property type="entry name" value="CHROMOSOME-PARTITIONING PROTEIN PARB-RELATED"/>
    <property type="match status" value="1"/>
</dbReference>
<dbReference type="GO" id="GO:0005694">
    <property type="term" value="C:chromosome"/>
    <property type="evidence" value="ECO:0007669"/>
    <property type="project" value="TreeGrafter"/>
</dbReference>
<dbReference type="PANTHER" id="PTHR33375">
    <property type="entry name" value="CHROMOSOME-PARTITIONING PROTEIN PARB-RELATED"/>
    <property type="match status" value="1"/>
</dbReference>
<dbReference type="EMBL" id="JAGZAM010000001">
    <property type="protein sequence ID" value="MBS5686525.1"/>
    <property type="molecule type" value="Genomic_DNA"/>
</dbReference>
<dbReference type="GO" id="GO:0045881">
    <property type="term" value="P:positive regulation of sporulation resulting in formation of a cellular spore"/>
    <property type="evidence" value="ECO:0007669"/>
    <property type="project" value="TreeGrafter"/>
</dbReference>
<dbReference type="InterPro" id="IPR050336">
    <property type="entry name" value="Chromosome_partition/occlusion"/>
</dbReference>
<dbReference type="InterPro" id="IPR036086">
    <property type="entry name" value="ParB/Sulfiredoxin_sf"/>
</dbReference>
<dbReference type="SUPFAM" id="SSF110849">
    <property type="entry name" value="ParB/Sulfiredoxin"/>
    <property type="match status" value="1"/>
</dbReference>
<proteinExistence type="inferred from homology"/>
<organism evidence="3 4">
    <name type="scientific">Faecalibacterium prausnitzii</name>
    <dbReference type="NCBI Taxonomy" id="853"/>
    <lineage>
        <taxon>Bacteria</taxon>
        <taxon>Bacillati</taxon>
        <taxon>Bacillota</taxon>
        <taxon>Clostridia</taxon>
        <taxon>Eubacteriales</taxon>
        <taxon>Oscillospiraceae</taxon>
        <taxon>Faecalibacterium</taxon>
    </lineage>
</organism>
<dbReference type="Pfam" id="PF02195">
    <property type="entry name" value="ParB_N"/>
    <property type="match status" value="1"/>
</dbReference>
<name>A0A943IX96_9FIRM</name>
<dbReference type="GO" id="GO:0003677">
    <property type="term" value="F:DNA binding"/>
    <property type="evidence" value="ECO:0007669"/>
    <property type="project" value="InterPro"/>
</dbReference>
<evidence type="ECO:0000313" key="4">
    <source>
        <dbReference type="Proteomes" id="UP000733372"/>
    </source>
</evidence>
<dbReference type="Gene3D" id="3.90.1530.30">
    <property type="match status" value="1"/>
</dbReference>
<dbReference type="InterPro" id="IPR004437">
    <property type="entry name" value="ParB/RepB/Spo0J"/>
</dbReference>
<evidence type="ECO:0000313" key="3">
    <source>
        <dbReference type="EMBL" id="MBS5686525.1"/>
    </source>
</evidence>